<protein>
    <submittedName>
        <fullName evidence="2">DRMBL domain-containing protein</fullName>
    </submittedName>
</protein>
<dbReference type="AlphaFoldDB" id="A0A1I8FMR2"/>
<sequence>KQCPATIELIFYFSVKFYPPDPHLLEDEYTSAGRHIILAPQRTHLKVLPQPYTEDLLKKSWSITRRTSGLTPEDSEYSLLDTARKVNCTASGCTPARITKALPLKFRQLRTPVGPKVRKLSFKRRKKSSK</sequence>
<reference evidence="2" key="1">
    <citation type="submission" date="2016-11" db="UniProtKB">
        <authorList>
            <consortium name="WormBaseParasite"/>
        </authorList>
    </citation>
    <scope>IDENTIFICATION</scope>
</reference>
<dbReference type="WBParaSite" id="maker-unitig_40653-snap-gene-0.2-mRNA-1">
    <property type="protein sequence ID" value="maker-unitig_40653-snap-gene-0.2-mRNA-1"/>
    <property type="gene ID" value="maker-unitig_40653-snap-gene-0.2"/>
</dbReference>
<evidence type="ECO:0000313" key="2">
    <source>
        <dbReference type="WBParaSite" id="maker-unitig_40653-snap-gene-0.2-mRNA-1"/>
    </source>
</evidence>
<accession>A0A1I8FMR2</accession>
<organism evidence="1 2">
    <name type="scientific">Macrostomum lignano</name>
    <dbReference type="NCBI Taxonomy" id="282301"/>
    <lineage>
        <taxon>Eukaryota</taxon>
        <taxon>Metazoa</taxon>
        <taxon>Spiralia</taxon>
        <taxon>Lophotrochozoa</taxon>
        <taxon>Platyhelminthes</taxon>
        <taxon>Rhabditophora</taxon>
        <taxon>Macrostomorpha</taxon>
        <taxon>Macrostomida</taxon>
        <taxon>Macrostomidae</taxon>
        <taxon>Macrostomum</taxon>
    </lineage>
</organism>
<keyword evidence="1" id="KW-1185">Reference proteome</keyword>
<name>A0A1I8FMR2_9PLAT</name>
<dbReference type="Proteomes" id="UP000095280">
    <property type="component" value="Unplaced"/>
</dbReference>
<evidence type="ECO:0000313" key="1">
    <source>
        <dbReference type="Proteomes" id="UP000095280"/>
    </source>
</evidence>
<proteinExistence type="predicted"/>